<accession>A0A822ZFH0</accession>
<comment type="caution">
    <text evidence="2">The sequence shown here is derived from an EMBL/GenBank/DDBJ whole genome shotgun (WGS) entry which is preliminary data.</text>
</comment>
<evidence type="ECO:0000313" key="3">
    <source>
        <dbReference type="Proteomes" id="UP000607653"/>
    </source>
</evidence>
<keyword evidence="3" id="KW-1185">Reference proteome</keyword>
<dbReference type="Proteomes" id="UP000607653">
    <property type="component" value="Unassembled WGS sequence"/>
</dbReference>
<proteinExistence type="predicted"/>
<keyword evidence="1" id="KW-0175">Coiled coil</keyword>
<evidence type="ECO:0000313" key="2">
    <source>
        <dbReference type="EMBL" id="DAD43862.1"/>
    </source>
</evidence>
<dbReference type="PANTHER" id="PTHR46681">
    <property type="entry name" value="KINETOCHORE PROTEIN NDC80 HOMOLOG"/>
    <property type="match status" value="1"/>
</dbReference>
<protein>
    <submittedName>
        <fullName evidence="2">Uncharacterized protein</fullName>
    </submittedName>
</protein>
<organism evidence="2 3">
    <name type="scientific">Nelumbo nucifera</name>
    <name type="common">Sacred lotus</name>
    <dbReference type="NCBI Taxonomy" id="4432"/>
    <lineage>
        <taxon>Eukaryota</taxon>
        <taxon>Viridiplantae</taxon>
        <taxon>Streptophyta</taxon>
        <taxon>Embryophyta</taxon>
        <taxon>Tracheophyta</taxon>
        <taxon>Spermatophyta</taxon>
        <taxon>Magnoliopsida</taxon>
        <taxon>Proteales</taxon>
        <taxon>Nelumbonaceae</taxon>
        <taxon>Nelumbo</taxon>
    </lineage>
</organism>
<dbReference type="AlphaFoldDB" id="A0A822ZFH0"/>
<reference evidence="2 3" key="1">
    <citation type="journal article" date="2020" name="Mol. Biol. Evol.">
        <title>Distinct Expression and Methylation Patterns for Genes with Different Fates following a Single Whole-Genome Duplication in Flowering Plants.</title>
        <authorList>
            <person name="Shi T."/>
            <person name="Rahmani R.S."/>
            <person name="Gugger P.F."/>
            <person name="Wang M."/>
            <person name="Li H."/>
            <person name="Zhang Y."/>
            <person name="Li Z."/>
            <person name="Wang Q."/>
            <person name="Van de Peer Y."/>
            <person name="Marchal K."/>
            <person name="Chen J."/>
        </authorList>
    </citation>
    <scope>NUCLEOTIDE SEQUENCE [LARGE SCALE GENOMIC DNA]</scope>
    <source>
        <tissue evidence="2">Leaf</tissue>
    </source>
</reference>
<dbReference type="EMBL" id="DUZY01000006">
    <property type="protein sequence ID" value="DAD43862.1"/>
    <property type="molecule type" value="Genomic_DNA"/>
</dbReference>
<evidence type="ECO:0000256" key="1">
    <source>
        <dbReference type="SAM" id="Coils"/>
    </source>
</evidence>
<gene>
    <name evidence="2" type="ORF">HUJ06_002092</name>
</gene>
<name>A0A822ZFH0_NELNU</name>
<feature type="coiled-coil region" evidence="1">
    <location>
        <begin position="57"/>
        <end position="119"/>
    </location>
</feature>
<dbReference type="InterPro" id="IPR055307">
    <property type="entry name" value="NDC80_plants"/>
</dbReference>
<sequence length="147" mass="17148">MEQERDAAAEKVKSLGKEVANLEAQLEALRLGPSEREVLEKDKSMLEKDVQKFHTIVEDLTNTIVMENKRISEENEEAEKRVDALTVNARDAERMKRKLHAMERDIAETELARNDWEEKCWDLDATLAHKLKELENLSIECHHALWR</sequence>
<dbReference type="PANTHER" id="PTHR46681:SF1">
    <property type="entry name" value="KINETOCHORE PROTEIN NDC80 HOMOLOG"/>
    <property type="match status" value="1"/>
</dbReference>
<feature type="coiled-coil region" evidence="1">
    <location>
        <begin position="5"/>
        <end position="32"/>
    </location>
</feature>